<gene>
    <name evidence="1" type="ORF">L9F63_015764</name>
</gene>
<dbReference type="EMBL" id="JASPKZ010003831">
    <property type="protein sequence ID" value="KAJ9592563.1"/>
    <property type="molecule type" value="Genomic_DNA"/>
</dbReference>
<reference evidence="1" key="2">
    <citation type="submission" date="2023-05" db="EMBL/GenBank/DDBJ databases">
        <authorList>
            <person name="Fouks B."/>
        </authorList>
    </citation>
    <scope>NUCLEOTIDE SEQUENCE</scope>
    <source>
        <strain evidence="1">Stay&amp;Tobe</strain>
        <tissue evidence="1">Testes</tissue>
    </source>
</reference>
<comment type="caution">
    <text evidence="1">The sequence shown here is derived from an EMBL/GenBank/DDBJ whole genome shotgun (WGS) entry which is preliminary data.</text>
</comment>
<proteinExistence type="predicted"/>
<accession>A0AAD8A583</accession>
<organism evidence="1 2">
    <name type="scientific">Diploptera punctata</name>
    <name type="common">Pacific beetle cockroach</name>
    <dbReference type="NCBI Taxonomy" id="6984"/>
    <lineage>
        <taxon>Eukaryota</taxon>
        <taxon>Metazoa</taxon>
        <taxon>Ecdysozoa</taxon>
        <taxon>Arthropoda</taxon>
        <taxon>Hexapoda</taxon>
        <taxon>Insecta</taxon>
        <taxon>Pterygota</taxon>
        <taxon>Neoptera</taxon>
        <taxon>Polyneoptera</taxon>
        <taxon>Dictyoptera</taxon>
        <taxon>Blattodea</taxon>
        <taxon>Blaberoidea</taxon>
        <taxon>Blaberidae</taxon>
        <taxon>Diplopterinae</taxon>
        <taxon>Diploptera</taxon>
    </lineage>
</organism>
<keyword evidence="2" id="KW-1185">Reference proteome</keyword>
<feature type="non-terminal residue" evidence="1">
    <location>
        <position position="94"/>
    </location>
</feature>
<dbReference type="Proteomes" id="UP001233999">
    <property type="component" value="Unassembled WGS sequence"/>
</dbReference>
<reference evidence="1" key="1">
    <citation type="journal article" date="2023" name="IScience">
        <title>Live-bearing cockroach genome reveals convergent evolutionary mechanisms linked to viviparity in insects and beyond.</title>
        <authorList>
            <person name="Fouks B."/>
            <person name="Harrison M.C."/>
            <person name="Mikhailova A.A."/>
            <person name="Marchal E."/>
            <person name="English S."/>
            <person name="Carruthers M."/>
            <person name="Jennings E.C."/>
            <person name="Chiamaka E.L."/>
            <person name="Frigard R.A."/>
            <person name="Pippel M."/>
            <person name="Attardo G.M."/>
            <person name="Benoit J.B."/>
            <person name="Bornberg-Bauer E."/>
            <person name="Tobe S.S."/>
        </authorList>
    </citation>
    <scope>NUCLEOTIDE SEQUENCE</scope>
    <source>
        <strain evidence="1">Stay&amp;Tobe</strain>
    </source>
</reference>
<sequence length="94" mass="10874">LDLMASTDEILRLLKQYFTHPLQNNVKNIPDQGFYQKMRVTVTRLLLQSKPVNSKASDVDLNEQSVSDSVEFFVTIGCSRFVSLLKYRQRTTFT</sequence>
<protein>
    <submittedName>
        <fullName evidence="1">Uncharacterized protein</fullName>
    </submittedName>
</protein>
<evidence type="ECO:0000313" key="1">
    <source>
        <dbReference type="EMBL" id="KAJ9592563.1"/>
    </source>
</evidence>
<dbReference type="AlphaFoldDB" id="A0AAD8A583"/>
<evidence type="ECO:0000313" key="2">
    <source>
        <dbReference type="Proteomes" id="UP001233999"/>
    </source>
</evidence>
<name>A0AAD8A583_DIPPU</name>
<feature type="non-terminal residue" evidence="1">
    <location>
        <position position="1"/>
    </location>
</feature>